<accession>A0ACA9KAM1</accession>
<comment type="caution">
    <text evidence="1">The sequence shown here is derived from an EMBL/GenBank/DDBJ whole genome shotgun (WGS) entry which is preliminary data.</text>
</comment>
<reference evidence="1" key="1">
    <citation type="submission" date="2021-06" db="EMBL/GenBank/DDBJ databases">
        <authorList>
            <person name="Kallberg Y."/>
            <person name="Tangrot J."/>
            <person name="Rosling A."/>
        </authorList>
    </citation>
    <scope>NUCLEOTIDE SEQUENCE</scope>
    <source>
        <strain evidence="1">28 12/20/2015</strain>
    </source>
</reference>
<name>A0ACA9KAM1_9GLOM</name>
<keyword evidence="2" id="KW-1185">Reference proteome</keyword>
<evidence type="ECO:0000313" key="2">
    <source>
        <dbReference type="Proteomes" id="UP000789366"/>
    </source>
</evidence>
<organism evidence="1 2">
    <name type="scientific">Cetraspora pellucida</name>
    <dbReference type="NCBI Taxonomy" id="1433469"/>
    <lineage>
        <taxon>Eukaryota</taxon>
        <taxon>Fungi</taxon>
        <taxon>Fungi incertae sedis</taxon>
        <taxon>Mucoromycota</taxon>
        <taxon>Glomeromycotina</taxon>
        <taxon>Glomeromycetes</taxon>
        <taxon>Diversisporales</taxon>
        <taxon>Gigasporaceae</taxon>
        <taxon>Cetraspora</taxon>
    </lineage>
</organism>
<evidence type="ECO:0000313" key="1">
    <source>
        <dbReference type="EMBL" id="CAG8462341.1"/>
    </source>
</evidence>
<dbReference type="Proteomes" id="UP000789366">
    <property type="component" value="Unassembled WGS sequence"/>
</dbReference>
<dbReference type="EMBL" id="CAJVPW010000677">
    <property type="protein sequence ID" value="CAG8462341.1"/>
    <property type="molecule type" value="Genomic_DNA"/>
</dbReference>
<gene>
    <name evidence="1" type="ORF">SPELUC_LOCUS1317</name>
</gene>
<proteinExistence type="predicted"/>
<sequence length="395" mass="44658">MENQALYSLQPHFVQQSPSQIDNTNIGLYDVNAVNVGQTNNNRMLCPPVYDNHVIMNEQCLFPQQFDQVGQPLVGMISYPNPILTDIPAFEIDLKPVLTPPDKPYPVFPPHPSPPTQYLIDDRMYGCVDRSMVSNHSHVVMNSTEEVKQVPSPPTSPQPVSQPPAETSKKLVHKEECKPEKTEPIGKNEKSVSTEKVDEGLPITINPKQKNRILKRRVARAIFEKRYNLPKQRKPYIHESRHVHAMRRPRGPGGRFLNTNDTVNAKRQSFDNFNHFPRDLSDYFHPNTHFLIPIGSNPVSDVNSWGVTTELTNLESSDTCRMNVYFDGTNVNAPTSGTISPFVASPTSATSPIQVQNVYEANHINNEYNLPQSHMLQLSYPPSFATNNIGWNFHN</sequence>
<protein>
    <submittedName>
        <fullName evidence="1">6112_t:CDS:1</fullName>
    </submittedName>
</protein>